<dbReference type="PROSITE" id="PS51724">
    <property type="entry name" value="SPOR"/>
    <property type="match status" value="1"/>
</dbReference>
<organism evidence="4 5">
    <name type="scientific">Novosphingobium marinum</name>
    <dbReference type="NCBI Taxonomy" id="1514948"/>
    <lineage>
        <taxon>Bacteria</taxon>
        <taxon>Pseudomonadati</taxon>
        <taxon>Pseudomonadota</taxon>
        <taxon>Alphaproteobacteria</taxon>
        <taxon>Sphingomonadales</taxon>
        <taxon>Sphingomonadaceae</taxon>
        <taxon>Novosphingobium</taxon>
    </lineage>
</organism>
<dbReference type="SUPFAM" id="SSF110997">
    <property type="entry name" value="Sporulation related repeat"/>
    <property type="match status" value="1"/>
</dbReference>
<feature type="signal peptide" evidence="2">
    <location>
        <begin position="1"/>
        <end position="20"/>
    </location>
</feature>
<dbReference type="PROSITE" id="PS51257">
    <property type="entry name" value="PROKAR_LIPOPROTEIN"/>
    <property type="match status" value="1"/>
</dbReference>
<dbReference type="RefSeq" id="WP_229735613.1">
    <property type="nucleotide sequence ID" value="NZ_BMGF01000005.1"/>
</dbReference>
<dbReference type="Pfam" id="PF14559">
    <property type="entry name" value="TPR_19"/>
    <property type="match status" value="1"/>
</dbReference>
<dbReference type="EMBL" id="JACBZF010000005">
    <property type="protein sequence ID" value="NYH96369.1"/>
    <property type="molecule type" value="Genomic_DNA"/>
</dbReference>
<dbReference type="Gene3D" id="1.25.40.10">
    <property type="entry name" value="Tetratricopeptide repeat domain"/>
    <property type="match status" value="1"/>
</dbReference>
<proteinExistence type="predicted"/>
<keyword evidence="2" id="KW-0732">Signal</keyword>
<gene>
    <name evidence="4" type="ORF">FHS75_002708</name>
</gene>
<comment type="caution">
    <text evidence="4">The sequence shown here is derived from an EMBL/GenBank/DDBJ whole genome shotgun (WGS) entry which is preliminary data.</text>
</comment>
<dbReference type="InterPro" id="IPR036680">
    <property type="entry name" value="SPOR-like_sf"/>
</dbReference>
<keyword evidence="5" id="KW-1185">Reference proteome</keyword>
<reference evidence="4 5" key="1">
    <citation type="submission" date="2020-07" db="EMBL/GenBank/DDBJ databases">
        <title>Genomic Encyclopedia of Type Strains, Phase IV (KMG-IV): sequencing the most valuable type-strain genomes for metagenomic binning, comparative biology and taxonomic classification.</title>
        <authorList>
            <person name="Goeker M."/>
        </authorList>
    </citation>
    <scope>NUCLEOTIDE SEQUENCE [LARGE SCALE GENOMIC DNA]</scope>
    <source>
        <strain evidence="4 5">DSM 29043</strain>
    </source>
</reference>
<dbReference type="AlphaFoldDB" id="A0A7Y9XXF0"/>
<dbReference type="Pfam" id="PF05036">
    <property type="entry name" value="SPOR"/>
    <property type="match status" value="1"/>
</dbReference>
<evidence type="ECO:0000256" key="1">
    <source>
        <dbReference type="PROSITE-ProRule" id="PRU00339"/>
    </source>
</evidence>
<dbReference type="Gene3D" id="3.30.70.1070">
    <property type="entry name" value="Sporulation related repeat"/>
    <property type="match status" value="1"/>
</dbReference>
<dbReference type="InterPro" id="IPR007730">
    <property type="entry name" value="SPOR-like_dom"/>
</dbReference>
<evidence type="ECO:0000256" key="2">
    <source>
        <dbReference type="SAM" id="SignalP"/>
    </source>
</evidence>
<evidence type="ECO:0000313" key="5">
    <source>
        <dbReference type="Proteomes" id="UP000522081"/>
    </source>
</evidence>
<feature type="chain" id="PRO_5030749196" evidence="2">
    <location>
        <begin position="21"/>
        <end position="462"/>
    </location>
</feature>
<feature type="domain" description="SPOR" evidence="3">
    <location>
        <begin position="359"/>
        <end position="443"/>
    </location>
</feature>
<keyword evidence="1" id="KW-0802">TPR repeat</keyword>
<dbReference type="PROSITE" id="PS50005">
    <property type="entry name" value="TPR"/>
    <property type="match status" value="1"/>
</dbReference>
<protein>
    <submittedName>
        <fullName evidence="4">Tetratricopeptide (TPR) repeat protein</fullName>
    </submittedName>
</protein>
<dbReference type="Proteomes" id="UP000522081">
    <property type="component" value="Unassembled WGS sequence"/>
</dbReference>
<dbReference type="InterPro" id="IPR011990">
    <property type="entry name" value="TPR-like_helical_dom_sf"/>
</dbReference>
<accession>A0A7Y9XXF0</accession>
<name>A0A7Y9XXF0_9SPHN</name>
<dbReference type="InterPro" id="IPR019734">
    <property type="entry name" value="TPR_rpt"/>
</dbReference>
<sequence length="462" mass="48195">MTSNRLMAGPVRNAVCTALAAALVAGCTSGLSLHSATGHASSAPLSDSKADREVAKIEAAVAKTPADAAARSALAQVYLQAGRFDSAATTFQDAIDLGAADPRNALGMALADIGAGRNRQAIVILDQWRDSIPASDLGLALALAGQTDRGVAVLAEALRGGDNSPKLRQNLAYAYALDGRWREARLMAAQDVPADQLDARISEWARSGRPEDYNVRVAGLLGAPVRSDPGQPVALALNVAPAAPRMAEAAPPAFTAPGGELPAVGDDAPEYVFPDFAAVPPVPELAEKPQAVAEAGPASFEAAFAETVLAAEPGFVSRPVVQQLPERSVQRDRVANTARLTRAAAPAKVSKASYAPARGKEECTHLVQLGSFSSEARARKAWDIFAAKNPELRKYEMTITPAIVRGKNYWRVAAAGFDRKEAAGLCSDVKRRGGGCIAYAADRPLPGALPSRGDNAPRMAAR</sequence>
<feature type="repeat" description="TPR" evidence="1">
    <location>
        <begin position="68"/>
        <end position="101"/>
    </location>
</feature>
<dbReference type="GO" id="GO:0042834">
    <property type="term" value="F:peptidoglycan binding"/>
    <property type="evidence" value="ECO:0007669"/>
    <property type="project" value="InterPro"/>
</dbReference>
<evidence type="ECO:0000259" key="3">
    <source>
        <dbReference type="PROSITE" id="PS51724"/>
    </source>
</evidence>
<evidence type="ECO:0000313" key="4">
    <source>
        <dbReference type="EMBL" id="NYH96369.1"/>
    </source>
</evidence>
<dbReference type="SUPFAM" id="SSF48452">
    <property type="entry name" value="TPR-like"/>
    <property type="match status" value="1"/>
</dbReference>